<dbReference type="InterPro" id="IPR039420">
    <property type="entry name" value="WalR-like"/>
</dbReference>
<evidence type="ECO:0000256" key="2">
    <source>
        <dbReference type="ARBA" id="ARBA00023125"/>
    </source>
</evidence>
<evidence type="ECO:0000256" key="1">
    <source>
        <dbReference type="ARBA" id="ARBA00022553"/>
    </source>
</evidence>
<dbReference type="Gene3D" id="3.40.50.2300">
    <property type="match status" value="1"/>
</dbReference>
<dbReference type="SMART" id="SM00448">
    <property type="entry name" value="REC"/>
    <property type="match status" value="1"/>
</dbReference>
<evidence type="ECO:0000256" key="3">
    <source>
        <dbReference type="PROSITE-ProRule" id="PRU00169"/>
    </source>
</evidence>
<dbReference type="GO" id="GO:0006355">
    <property type="term" value="P:regulation of DNA-templated transcription"/>
    <property type="evidence" value="ECO:0007669"/>
    <property type="project" value="InterPro"/>
</dbReference>
<evidence type="ECO:0000259" key="4">
    <source>
        <dbReference type="PROSITE" id="PS50043"/>
    </source>
</evidence>
<evidence type="ECO:0000313" key="7">
    <source>
        <dbReference type="Proteomes" id="UP000294508"/>
    </source>
</evidence>
<dbReference type="PROSITE" id="PS50110">
    <property type="entry name" value="RESPONSE_REGULATORY"/>
    <property type="match status" value="1"/>
</dbReference>
<dbReference type="CDD" id="cd06170">
    <property type="entry name" value="LuxR_C_like"/>
    <property type="match status" value="1"/>
</dbReference>
<protein>
    <submittedName>
        <fullName evidence="6">DNA-binding NarL/FixJ family response regulator</fullName>
    </submittedName>
</protein>
<comment type="caution">
    <text evidence="6">The sequence shown here is derived from an EMBL/GenBank/DDBJ whole genome shotgun (WGS) entry which is preliminary data.</text>
</comment>
<dbReference type="InterPro" id="IPR058245">
    <property type="entry name" value="NreC/VraR/RcsB-like_REC"/>
</dbReference>
<proteinExistence type="predicted"/>
<keyword evidence="1 3" id="KW-0597">Phosphoprotein</keyword>
<dbReference type="InterPro" id="IPR011006">
    <property type="entry name" value="CheY-like_superfamily"/>
</dbReference>
<dbReference type="PRINTS" id="PR00038">
    <property type="entry name" value="HTHLUXR"/>
</dbReference>
<evidence type="ECO:0000313" key="6">
    <source>
        <dbReference type="EMBL" id="TCO19734.1"/>
    </source>
</evidence>
<gene>
    <name evidence="6" type="ORF">EV652_113133</name>
</gene>
<dbReference type="RefSeq" id="WP_158441346.1">
    <property type="nucleotide sequence ID" value="NZ_SLWN01000013.1"/>
</dbReference>
<feature type="domain" description="HTH luxR-type" evidence="4">
    <location>
        <begin position="138"/>
        <end position="203"/>
    </location>
</feature>
<dbReference type="AlphaFoldDB" id="A0A4R2H3K4"/>
<dbReference type="Proteomes" id="UP000294508">
    <property type="component" value="Unassembled WGS sequence"/>
</dbReference>
<dbReference type="PANTHER" id="PTHR43214:SF43">
    <property type="entry name" value="TWO-COMPONENT RESPONSE REGULATOR"/>
    <property type="match status" value="1"/>
</dbReference>
<evidence type="ECO:0000259" key="5">
    <source>
        <dbReference type="PROSITE" id="PS50110"/>
    </source>
</evidence>
<dbReference type="CDD" id="cd17535">
    <property type="entry name" value="REC_NarL-like"/>
    <property type="match status" value="1"/>
</dbReference>
<dbReference type="InterPro" id="IPR001789">
    <property type="entry name" value="Sig_transdc_resp-reg_receiver"/>
</dbReference>
<dbReference type="GO" id="GO:0003677">
    <property type="term" value="F:DNA binding"/>
    <property type="evidence" value="ECO:0007669"/>
    <property type="project" value="UniProtKB-KW"/>
</dbReference>
<dbReference type="GO" id="GO:0000160">
    <property type="term" value="P:phosphorelay signal transduction system"/>
    <property type="evidence" value="ECO:0007669"/>
    <property type="project" value="InterPro"/>
</dbReference>
<feature type="modified residue" description="4-aspartylphosphate" evidence="3">
    <location>
        <position position="54"/>
    </location>
</feature>
<keyword evidence="7" id="KW-1185">Reference proteome</keyword>
<dbReference type="PROSITE" id="PS50043">
    <property type="entry name" value="HTH_LUXR_2"/>
    <property type="match status" value="1"/>
</dbReference>
<dbReference type="PROSITE" id="PS00622">
    <property type="entry name" value="HTH_LUXR_1"/>
    <property type="match status" value="1"/>
</dbReference>
<dbReference type="Pfam" id="PF00072">
    <property type="entry name" value="Response_reg"/>
    <property type="match status" value="1"/>
</dbReference>
<feature type="domain" description="Response regulatory" evidence="5">
    <location>
        <begin position="3"/>
        <end position="119"/>
    </location>
</feature>
<dbReference type="SUPFAM" id="SSF52172">
    <property type="entry name" value="CheY-like"/>
    <property type="match status" value="1"/>
</dbReference>
<organism evidence="6 7">
    <name type="scientific">Kribbella steppae</name>
    <dbReference type="NCBI Taxonomy" id="2512223"/>
    <lineage>
        <taxon>Bacteria</taxon>
        <taxon>Bacillati</taxon>
        <taxon>Actinomycetota</taxon>
        <taxon>Actinomycetes</taxon>
        <taxon>Propionibacteriales</taxon>
        <taxon>Kribbellaceae</taxon>
        <taxon>Kribbella</taxon>
    </lineage>
</organism>
<dbReference type="InterPro" id="IPR000792">
    <property type="entry name" value="Tscrpt_reg_LuxR_C"/>
</dbReference>
<dbReference type="SMART" id="SM00421">
    <property type="entry name" value="HTH_LUXR"/>
    <property type="match status" value="1"/>
</dbReference>
<dbReference type="Pfam" id="PF00196">
    <property type="entry name" value="GerE"/>
    <property type="match status" value="1"/>
</dbReference>
<dbReference type="PANTHER" id="PTHR43214">
    <property type="entry name" value="TWO-COMPONENT RESPONSE REGULATOR"/>
    <property type="match status" value="1"/>
</dbReference>
<dbReference type="InterPro" id="IPR016032">
    <property type="entry name" value="Sig_transdc_resp-reg_C-effctor"/>
</dbReference>
<name>A0A4R2H3K4_9ACTN</name>
<keyword evidence="2 6" id="KW-0238">DNA-binding</keyword>
<dbReference type="EMBL" id="SLWN01000013">
    <property type="protein sequence ID" value="TCO19734.1"/>
    <property type="molecule type" value="Genomic_DNA"/>
</dbReference>
<dbReference type="SUPFAM" id="SSF46894">
    <property type="entry name" value="C-terminal effector domain of the bipartite response regulators"/>
    <property type="match status" value="1"/>
</dbReference>
<accession>A0A4R2H3K4</accession>
<dbReference type="OrthoDB" id="9816529at2"/>
<reference evidence="6 7" key="1">
    <citation type="journal article" date="2015" name="Stand. Genomic Sci.">
        <title>Genomic Encyclopedia of Bacterial and Archaeal Type Strains, Phase III: the genomes of soil and plant-associated and newly described type strains.</title>
        <authorList>
            <person name="Whitman W.B."/>
            <person name="Woyke T."/>
            <person name="Klenk H.P."/>
            <person name="Zhou Y."/>
            <person name="Lilburn T.G."/>
            <person name="Beck B.J."/>
            <person name="De Vos P."/>
            <person name="Vandamme P."/>
            <person name="Eisen J.A."/>
            <person name="Garrity G."/>
            <person name="Hugenholtz P."/>
            <person name="Kyrpides N.C."/>
        </authorList>
    </citation>
    <scope>NUCLEOTIDE SEQUENCE [LARGE SCALE GENOMIC DNA]</scope>
    <source>
        <strain evidence="6 7">VKM Ac-2572</strain>
    </source>
</reference>
<sequence length="208" mass="22320">MIRVLLVDDHQLFRSGVRARLREEDGISTVGEAGTAGRAVIVARALQPDVVLLDLVLPRKSGSETIPELLKAAPSMKVIVVSSQSRPSSVRQAIAAGARGYVLKRASEAELIDAIRRVATGERYVDPDLGAQLAGADSVPELEPLSNRELDVIQLLALGYTNAEIGAKLYLSVRTVDTHRAHIMRKLRLGTRAELVLFALANGLIGSA</sequence>